<dbReference type="RefSeq" id="WP_124301408.1">
    <property type="nucleotide sequence ID" value="NZ_CP027750.1"/>
</dbReference>
<evidence type="ECO:0000313" key="2">
    <source>
        <dbReference type="Proteomes" id="UP000280455"/>
    </source>
</evidence>
<proteinExistence type="predicted"/>
<name>A0AAD0ZNU0_9PSED</name>
<evidence type="ECO:0000313" key="1">
    <source>
        <dbReference type="EMBL" id="AZE29236.1"/>
    </source>
</evidence>
<accession>A0AAD0ZNU0</accession>
<gene>
    <name evidence="1" type="ORF">C4K07_2451</name>
</gene>
<protein>
    <submittedName>
        <fullName evidence="1">Uncharacterized protein</fullName>
    </submittedName>
</protein>
<dbReference type="Proteomes" id="UP000280455">
    <property type="component" value="Chromosome"/>
</dbReference>
<dbReference type="AlphaFoldDB" id="A0AAD0ZNU0"/>
<dbReference type="EMBL" id="CP027750">
    <property type="protein sequence ID" value="AZE29236.1"/>
    <property type="molecule type" value="Genomic_DNA"/>
</dbReference>
<sequence>MTQSVGGGRRVGAGTRGCVSRLGHLLFRLAPALFVGMALSVPTANANPITTYRGTLGDTPVELALTYDSQYGGGMSGYWFSGAERLPMPLELTPFRQGGGLLINIMDNPTLPAAAVSLQPFAEGTEALQGALVDLRTGVQQPLRLQRVMRFGGSQREAFDGELLQPAADKQFYFSVHAVRNAGEDMGRVDNIRVLSRATGEVVQEVGGQWCLAPTGTRTLTFEHFDADSTIDFQVQSYSLNGPYGSVLCAPTQYYLYHPQTQAYLRHPQLEQFAAEGTVRFAAGGQMEFSKQDFVNFSAGTRRWDYYRVISPDRLEFIQSGEERF</sequence>
<organism evidence="1 2">
    <name type="scientific">Pseudomonas chlororaphis subsp. aureofaciens</name>
    <dbReference type="NCBI Taxonomy" id="587851"/>
    <lineage>
        <taxon>Bacteria</taxon>
        <taxon>Pseudomonadati</taxon>
        <taxon>Pseudomonadota</taxon>
        <taxon>Gammaproteobacteria</taxon>
        <taxon>Pseudomonadales</taxon>
        <taxon>Pseudomonadaceae</taxon>
        <taxon>Pseudomonas</taxon>
    </lineage>
</organism>
<reference evidence="1 2" key="1">
    <citation type="submission" date="2018-03" db="EMBL/GenBank/DDBJ databases">
        <title>Diversity of phytobeneficial traits revealed by whole-genome analysis of worldwide-isolated phenazine-producing Pseudomonas spp.</title>
        <authorList>
            <person name="Biessy A."/>
            <person name="Novinscak A."/>
            <person name="Blom J."/>
            <person name="Leger G."/>
            <person name="Thomashow L.S."/>
            <person name="Cazorla F.M."/>
            <person name="Josic D."/>
            <person name="Filion M."/>
        </authorList>
    </citation>
    <scope>NUCLEOTIDE SEQUENCE [LARGE SCALE GENOMIC DNA]</scope>
    <source>
        <strain evidence="1 2">ChPhzS24</strain>
    </source>
</reference>